<sequence>MQNFEEYRKDFLEDTLATEESEANGTVASFVKICALKLFEGDVLPEYTPCYYQGSGYRNAALNVNGYAFDEHDGAFYLLVAAFSGSTESETLIGSEAKTTLDRCRAFASNAIEHDLASRIEISTAAYDLASYIADQAKYISKFVVILLTDMSLSERANISEGTSSKRKKSKRTGVLDAEPILDIEVEYRIWDMPRFYRIFGNGNGHEEIEINFNDYIEGGVPCLLANSGESNDECTSYLCTVPGNVIADLYDEYGSRMLEGNVRSFLGKRGVNKDIRNTVLNEPERFFVYNNGLAATAIETVVENGRLIFAKDLQIVNGGQTTATLSSVRRSNGADLSKVFVLMKLTQVKPELAATMVPVISKSANSQNQIKPADFFSTHEYHIRLEQISRRKFAPAKDGAQHETHWFYERARGQYIQATMNMTKSEERKFATQNPKDQVVTKTDLAKVLSAWDEFPHIVSKGAESNFSEFAKRTEAQWETKKDDFNDNYFMNAISLVIIYRTTDKLIPKQEWYEGGYKANIVAYSTALLHHLIHEWFPEKTIDLQKIWQKQKCPDVLITQMMIIAEKVYYSITADDRPVENVTQWCKQAACWEKIKNIDILPVNGLNAILQGYEEEKNTKREARELRKIENTIDSQKSVLELGEEYWKQLNIWIKQHNLATATEAKALSITIKMSMGYFPDDRQCKSLLSLREKAVGEGFPPKLK</sequence>
<name>A0A315XU25_RUMFL</name>
<organism evidence="3 4">
    <name type="scientific">Ruminococcus flavefaciens</name>
    <dbReference type="NCBI Taxonomy" id="1265"/>
    <lineage>
        <taxon>Bacteria</taxon>
        <taxon>Bacillati</taxon>
        <taxon>Bacillota</taxon>
        <taxon>Clostridia</taxon>
        <taxon>Eubacteriales</taxon>
        <taxon>Oscillospiraceae</taxon>
        <taxon>Ruminococcus</taxon>
    </lineage>
</organism>
<dbReference type="InterPro" id="IPR055101">
    <property type="entry name" value="AIPR_N"/>
</dbReference>
<accession>A0A315XU25</accession>
<dbReference type="RefSeq" id="WP_109727752.1">
    <property type="nucleotide sequence ID" value="NZ_QGDI01000014.1"/>
</dbReference>
<evidence type="ECO:0000313" key="4">
    <source>
        <dbReference type="Proteomes" id="UP000245720"/>
    </source>
</evidence>
<evidence type="ECO:0000259" key="1">
    <source>
        <dbReference type="Pfam" id="PF10592"/>
    </source>
</evidence>
<dbReference type="AlphaFoldDB" id="A0A315XU25"/>
<dbReference type="OrthoDB" id="9806213at2"/>
<reference evidence="3 4" key="1">
    <citation type="submission" date="2018-05" db="EMBL/GenBank/DDBJ databases">
        <title>The Hungate 1000. A catalogue of reference genomes from the rumen microbiome.</title>
        <authorList>
            <person name="Kelly W."/>
        </authorList>
    </citation>
    <scope>NUCLEOTIDE SEQUENCE [LARGE SCALE GENOMIC DNA]</scope>
    <source>
        <strain evidence="3 4">SAb67</strain>
    </source>
</reference>
<dbReference type="EMBL" id="QGDI01000014">
    <property type="protein sequence ID" value="PWJ10432.1"/>
    <property type="molecule type" value="Genomic_DNA"/>
</dbReference>
<dbReference type="Pfam" id="PF22879">
    <property type="entry name" value="AIPR_N"/>
    <property type="match status" value="1"/>
</dbReference>
<comment type="caution">
    <text evidence="3">The sequence shown here is derived from an EMBL/GenBank/DDBJ whole genome shotgun (WGS) entry which is preliminary data.</text>
</comment>
<evidence type="ECO:0000259" key="2">
    <source>
        <dbReference type="Pfam" id="PF22879"/>
    </source>
</evidence>
<evidence type="ECO:0000313" key="3">
    <source>
        <dbReference type="EMBL" id="PWJ10432.1"/>
    </source>
</evidence>
<gene>
    <name evidence="3" type="ORF">IE37_03079</name>
</gene>
<protein>
    <submittedName>
        <fullName evidence="3">AIPR protein</fullName>
    </submittedName>
</protein>
<dbReference type="InterPro" id="IPR018891">
    <property type="entry name" value="AIPR_C"/>
</dbReference>
<feature type="domain" description="Abortive phage infection protein C-terminal" evidence="1">
    <location>
        <begin position="259"/>
        <end position="575"/>
    </location>
</feature>
<dbReference type="Pfam" id="PF10592">
    <property type="entry name" value="AIPR"/>
    <property type="match status" value="1"/>
</dbReference>
<proteinExistence type="predicted"/>
<feature type="domain" description="Abortive infection phage resistance protein N-terminal" evidence="2">
    <location>
        <begin position="30"/>
        <end position="198"/>
    </location>
</feature>
<dbReference type="Proteomes" id="UP000245720">
    <property type="component" value="Unassembled WGS sequence"/>
</dbReference>